<sequence>MLPPVEDTILVENPNFATLYTSLQSEFLCPDGTTKFHAAQKERKAVTEALELGYRRAAKSHLLQSALGNLDISPAPTATLATARSSAIFKQHPSELVESIILLSSILRHNSVPLSSSSTKLLETSILWTSISSQLPQIGVLLSSHLQTQAIALCRISNPNSNASFLHRAIPKLVSTVEARQKTIKDKSQELDLRRVLLVGKVRTLLSLHHHASELVINHLEQVMYGSVARRLKIKSEYLGLTAQQLELEATSKYIRGYKMVYTDDVKSALSEYRLSLHDSRERLKEKKRELEKILEGYGFGQPDGEKKKIMQSIADKHVELDKECKEGNMNLGMDKNRTKNSLVV</sequence>
<organism evidence="2 3">
    <name type="scientific">Blumeria graminis f. sp. hordei (strain DH14)</name>
    <name type="common">Barley powdery mildew</name>
    <name type="synonym">Oidium monilioides f. sp. hordei</name>
    <dbReference type="NCBI Taxonomy" id="546991"/>
    <lineage>
        <taxon>Eukaryota</taxon>
        <taxon>Fungi</taxon>
        <taxon>Dikarya</taxon>
        <taxon>Ascomycota</taxon>
        <taxon>Pezizomycotina</taxon>
        <taxon>Leotiomycetes</taxon>
        <taxon>Erysiphales</taxon>
        <taxon>Erysiphaceae</taxon>
        <taxon>Blumeria</taxon>
        <taxon>Blumeria hordei</taxon>
    </lineage>
</organism>
<reference evidence="2 3" key="1">
    <citation type="journal article" date="2010" name="Science">
        <title>Genome expansion and gene loss in powdery mildew fungi reveal tradeoffs in extreme parasitism.</title>
        <authorList>
            <person name="Spanu P.D."/>
            <person name="Abbott J.C."/>
            <person name="Amselem J."/>
            <person name="Burgis T.A."/>
            <person name="Soanes D.M."/>
            <person name="Stueber K."/>
            <person name="Ver Loren van Themaat E."/>
            <person name="Brown J.K.M."/>
            <person name="Butcher S.A."/>
            <person name="Gurr S.J."/>
            <person name="Lebrun M.-H."/>
            <person name="Ridout C.J."/>
            <person name="Schulze-Lefert P."/>
            <person name="Talbot N.J."/>
            <person name="Ahmadinejad N."/>
            <person name="Ametz C."/>
            <person name="Barton G.R."/>
            <person name="Benjdia M."/>
            <person name="Bidzinski P."/>
            <person name="Bindschedler L.V."/>
            <person name="Both M."/>
            <person name="Brewer M.T."/>
            <person name="Cadle-Davidson L."/>
            <person name="Cadle-Davidson M.M."/>
            <person name="Collemare J."/>
            <person name="Cramer R."/>
            <person name="Frenkel O."/>
            <person name="Godfrey D."/>
            <person name="Harriman J."/>
            <person name="Hoede C."/>
            <person name="King B.C."/>
            <person name="Klages S."/>
            <person name="Kleemann J."/>
            <person name="Knoll D."/>
            <person name="Koti P.S."/>
            <person name="Kreplak J."/>
            <person name="Lopez-Ruiz F.J."/>
            <person name="Lu X."/>
            <person name="Maekawa T."/>
            <person name="Mahanil S."/>
            <person name="Micali C."/>
            <person name="Milgroom M.G."/>
            <person name="Montana G."/>
            <person name="Noir S."/>
            <person name="O'Connell R.J."/>
            <person name="Oberhaensli S."/>
            <person name="Parlange F."/>
            <person name="Pedersen C."/>
            <person name="Quesneville H."/>
            <person name="Reinhardt R."/>
            <person name="Rott M."/>
            <person name="Sacristan S."/>
            <person name="Schmidt S.M."/>
            <person name="Schoen M."/>
            <person name="Skamnioti P."/>
            <person name="Sommer H."/>
            <person name="Stephens A."/>
            <person name="Takahara H."/>
            <person name="Thordal-Christensen H."/>
            <person name="Vigouroux M."/>
            <person name="Wessling R."/>
            <person name="Wicker T."/>
            <person name="Panstruga R."/>
        </authorList>
    </citation>
    <scope>NUCLEOTIDE SEQUENCE [LARGE SCALE GENOMIC DNA]</scope>
    <source>
        <strain evidence="2">DH14</strain>
    </source>
</reference>
<dbReference type="OrthoDB" id="66964at2759"/>
<dbReference type="AlphaFoldDB" id="N1JAN0"/>
<dbReference type="InParanoid" id="N1JAN0"/>
<comment type="caution">
    <text evidence="2">The sequence shown here is derived from an EMBL/GenBank/DDBJ whole genome shotgun (WGS) entry which is preliminary data.</text>
</comment>
<proteinExistence type="predicted"/>
<evidence type="ECO:0000313" key="3">
    <source>
        <dbReference type="Proteomes" id="UP000015441"/>
    </source>
</evidence>
<keyword evidence="1" id="KW-0175">Coiled coil</keyword>
<protein>
    <submittedName>
        <fullName evidence="2">Uncharacterized protein</fullName>
    </submittedName>
</protein>
<dbReference type="Proteomes" id="UP000015441">
    <property type="component" value="Unassembled WGS sequence"/>
</dbReference>
<accession>N1JAN0</accession>
<dbReference type="STRING" id="546991.N1JAN0"/>
<dbReference type="HOGENOM" id="CLU_054584_0_0_1"/>
<evidence type="ECO:0000256" key="1">
    <source>
        <dbReference type="SAM" id="Coils"/>
    </source>
</evidence>
<name>N1JAN0_BLUG1</name>
<evidence type="ECO:0000313" key="2">
    <source>
        <dbReference type="EMBL" id="CCU74972.1"/>
    </source>
</evidence>
<dbReference type="EMBL" id="CAUH01000752">
    <property type="protein sequence ID" value="CCU74972.1"/>
    <property type="molecule type" value="Genomic_DNA"/>
</dbReference>
<dbReference type="eggNOG" id="ENOG502S7PS">
    <property type="taxonomic scope" value="Eukaryota"/>
</dbReference>
<gene>
    <name evidence="2" type="ORF">BGHDH14_bgh03987</name>
</gene>
<feature type="coiled-coil region" evidence="1">
    <location>
        <begin position="270"/>
        <end position="297"/>
    </location>
</feature>
<keyword evidence="3" id="KW-1185">Reference proteome</keyword>